<evidence type="ECO:0000256" key="3">
    <source>
        <dbReference type="ARBA" id="ARBA00023237"/>
    </source>
</evidence>
<feature type="signal peptide" evidence="5">
    <location>
        <begin position="1"/>
        <end position="22"/>
    </location>
</feature>
<gene>
    <name evidence="7" type="ORF">E2553_01695</name>
</gene>
<dbReference type="RefSeq" id="WP_134455753.1">
    <property type="nucleotide sequence ID" value="NZ_JBHMFL010000156.1"/>
</dbReference>
<evidence type="ECO:0000256" key="5">
    <source>
        <dbReference type="SAM" id="SignalP"/>
    </source>
</evidence>
<keyword evidence="2 4" id="KW-0472">Membrane</keyword>
<dbReference type="PRINTS" id="PR01021">
    <property type="entry name" value="OMPADOMAIN"/>
</dbReference>
<feature type="domain" description="OmpA-like" evidence="6">
    <location>
        <begin position="114"/>
        <end position="240"/>
    </location>
</feature>
<dbReference type="PANTHER" id="PTHR30329">
    <property type="entry name" value="STATOR ELEMENT OF FLAGELLAR MOTOR COMPLEX"/>
    <property type="match status" value="1"/>
</dbReference>
<dbReference type="AlphaFoldDB" id="A0A4Y8N2J0"/>
<proteinExistence type="predicted"/>
<protein>
    <submittedName>
        <fullName evidence="7">OmpA family protein</fullName>
    </submittedName>
</protein>
<dbReference type="InterPro" id="IPR050330">
    <property type="entry name" value="Bact_OuterMem_StrucFunc"/>
</dbReference>
<organism evidence="7 8">
    <name type="scientific">Paraburkholderia dipogonis</name>
    <dbReference type="NCBI Taxonomy" id="1211383"/>
    <lineage>
        <taxon>Bacteria</taxon>
        <taxon>Pseudomonadati</taxon>
        <taxon>Pseudomonadota</taxon>
        <taxon>Betaproteobacteria</taxon>
        <taxon>Burkholderiales</taxon>
        <taxon>Burkholderiaceae</taxon>
        <taxon>Paraburkholderia</taxon>
    </lineage>
</organism>
<comment type="caution">
    <text evidence="7">The sequence shown here is derived from an EMBL/GenBank/DDBJ whole genome shotgun (WGS) entry which is preliminary data.</text>
</comment>
<keyword evidence="5" id="KW-0732">Signal</keyword>
<name>A0A4Y8N2J0_9BURK</name>
<feature type="chain" id="PRO_5021278236" evidence="5">
    <location>
        <begin position="23"/>
        <end position="240"/>
    </location>
</feature>
<dbReference type="PROSITE" id="PS51257">
    <property type="entry name" value="PROKAR_LIPOPROTEIN"/>
    <property type="match status" value="1"/>
</dbReference>
<dbReference type="Proteomes" id="UP000297385">
    <property type="component" value="Unassembled WGS sequence"/>
</dbReference>
<dbReference type="InterPro" id="IPR036737">
    <property type="entry name" value="OmpA-like_sf"/>
</dbReference>
<evidence type="ECO:0000259" key="6">
    <source>
        <dbReference type="PROSITE" id="PS51123"/>
    </source>
</evidence>
<evidence type="ECO:0000256" key="1">
    <source>
        <dbReference type="ARBA" id="ARBA00004442"/>
    </source>
</evidence>
<reference evidence="7 8" key="1">
    <citation type="submission" date="2019-03" db="EMBL/GenBank/DDBJ databases">
        <title>Complete Genome Sequence of Paraburkholderia dipogonis ICMP 19430T, a Nitrogen-fixing Symbiont of the South African Invasive Legume Dipogon lignosus in New Zealand.</title>
        <authorList>
            <person name="De Meyer S.E."/>
        </authorList>
    </citation>
    <scope>NUCLEOTIDE SEQUENCE [LARGE SCALE GENOMIC DNA]</scope>
    <source>
        <strain evidence="7 8">ICMP 19430</strain>
    </source>
</reference>
<dbReference type="PANTHER" id="PTHR30329:SF21">
    <property type="entry name" value="LIPOPROTEIN YIAD-RELATED"/>
    <property type="match status" value="1"/>
</dbReference>
<dbReference type="GO" id="GO:0009279">
    <property type="term" value="C:cell outer membrane"/>
    <property type="evidence" value="ECO:0007669"/>
    <property type="project" value="UniProtKB-SubCell"/>
</dbReference>
<accession>A0A4Y8N2J0</accession>
<evidence type="ECO:0000256" key="2">
    <source>
        <dbReference type="ARBA" id="ARBA00023136"/>
    </source>
</evidence>
<dbReference type="GeneID" id="97307504"/>
<dbReference type="Gene3D" id="3.30.1330.60">
    <property type="entry name" value="OmpA-like domain"/>
    <property type="match status" value="1"/>
</dbReference>
<evidence type="ECO:0000256" key="4">
    <source>
        <dbReference type="PROSITE-ProRule" id="PRU00473"/>
    </source>
</evidence>
<dbReference type="EMBL" id="SNVI01000001">
    <property type="protein sequence ID" value="TFE43855.1"/>
    <property type="molecule type" value="Genomic_DNA"/>
</dbReference>
<dbReference type="InterPro" id="IPR006665">
    <property type="entry name" value="OmpA-like"/>
</dbReference>
<keyword evidence="3" id="KW-0998">Cell outer membrane</keyword>
<dbReference type="Pfam" id="PF00691">
    <property type="entry name" value="OmpA"/>
    <property type="match status" value="1"/>
</dbReference>
<evidence type="ECO:0000313" key="7">
    <source>
        <dbReference type="EMBL" id="TFE43855.1"/>
    </source>
</evidence>
<dbReference type="PROSITE" id="PS51123">
    <property type="entry name" value="OMPA_2"/>
    <property type="match status" value="1"/>
</dbReference>
<comment type="subcellular location">
    <subcellularLocation>
        <location evidence="1">Cell outer membrane</location>
    </subcellularLocation>
</comment>
<dbReference type="CDD" id="cd07185">
    <property type="entry name" value="OmpA_C-like"/>
    <property type="match status" value="1"/>
</dbReference>
<evidence type="ECO:0000313" key="8">
    <source>
        <dbReference type="Proteomes" id="UP000297385"/>
    </source>
</evidence>
<sequence length="240" mass="25406">MKQISGWSLSLSLIFLAGCSSASGPTFNAYTITAADGARLHQVECHGIFEGPATCMKVAQRICQGEPVRPVQKVGRLLPDNDQADVTRRLTFACGDAPDTAASADSQQAAPVAQTVDEFVLQSDALFAFGQSSRASILPGGAAALDRVIARIRQSRGVQFISVVGHTDRLGPETVNYPLSLARAQTVREYMIDHGLDGELIHATGVGSRNATTQCPDGGGKSLIACLQPDRRVSVEVRAE</sequence>
<dbReference type="SUPFAM" id="SSF103088">
    <property type="entry name" value="OmpA-like"/>
    <property type="match status" value="1"/>
</dbReference>
<dbReference type="InterPro" id="IPR006664">
    <property type="entry name" value="OMP_bac"/>
</dbReference>